<dbReference type="EC" id="4.2.3.4" evidence="8"/>
<feature type="domain" description="3-dehydroquinate synthase N-terminal" evidence="6">
    <location>
        <begin position="83"/>
        <end position="194"/>
    </location>
</feature>
<feature type="domain" description="3-dehydroquinate synthase C-terminal" evidence="7">
    <location>
        <begin position="197"/>
        <end position="326"/>
    </location>
</feature>
<dbReference type="GO" id="GO:0003856">
    <property type="term" value="F:3-dehydroquinate synthase activity"/>
    <property type="evidence" value="ECO:0007669"/>
    <property type="project" value="UniProtKB-EC"/>
</dbReference>
<dbReference type="InterPro" id="IPR056179">
    <property type="entry name" value="DHQS_C"/>
</dbReference>
<dbReference type="SUPFAM" id="SSF56796">
    <property type="entry name" value="Dehydroquinate synthase-like"/>
    <property type="match status" value="1"/>
</dbReference>
<dbReference type="PANTHER" id="PTHR43622">
    <property type="entry name" value="3-DEHYDROQUINATE SYNTHASE"/>
    <property type="match status" value="1"/>
</dbReference>
<evidence type="ECO:0000313" key="8">
    <source>
        <dbReference type="EMBL" id="PNY82881.1"/>
    </source>
</evidence>
<keyword evidence="3" id="KW-0520">NAD</keyword>
<dbReference type="InterPro" id="IPR030960">
    <property type="entry name" value="DHQS/DOIS_N"/>
</dbReference>
<dbReference type="GO" id="GO:0008652">
    <property type="term" value="P:amino acid biosynthetic process"/>
    <property type="evidence" value="ECO:0007669"/>
    <property type="project" value="UniProtKB-KW"/>
</dbReference>
<dbReference type="GO" id="GO:0009073">
    <property type="term" value="P:aromatic amino acid family biosynthetic process"/>
    <property type="evidence" value="ECO:0007669"/>
    <property type="project" value="UniProtKB-KW"/>
</dbReference>
<evidence type="ECO:0000259" key="7">
    <source>
        <dbReference type="Pfam" id="PF24621"/>
    </source>
</evidence>
<dbReference type="Proteomes" id="UP000236379">
    <property type="component" value="Unassembled WGS sequence"/>
</dbReference>
<proteinExistence type="predicted"/>
<dbReference type="Pfam" id="PF24621">
    <property type="entry name" value="DHQS_C"/>
    <property type="match status" value="1"/>
</dbReference>
<evidence type="ECO:0000256" key="4">
    <source>
        <dbReference type="ARBA" id="ARBA00023141"/>
    </source>
</evidence>
<evidence type="ECO:0000313" key="9">
    <source>
        <dbReference type="Proteomes" id="UP000236379"/>
    </source>
</evidence>
<dbReference type="AlphaFoldDB" id="A0A2K3V270"/>
<dbReference type="InterPro" id="IPR050071">
    <property type="entry name" value="Dehydroquinate_synthase"/>
</dbReference>
<evidence type="ECO:0000256" key="3">
    <source>
        <dbReference type="ARBA" id="ARBA00023027"/>
    </source>
</evidence>
<protein>
    <submittedName>
        <fullName evidence="8">3-dehydroquinate synthase</fullName>
        <ecNumber evidence="8">4.2.3.4</ecNumber>
    </submittedName>
</protein>
<reference evidence="8 9" key="1">
    <citation type="submission" date="2018-01" db="EMBL/GenBank/DDBJ databases">
        <title>Deinococcus koreensis sp. nov., a radiation-resistant bacterium isolated from river water.</title>
        <authorList>
            <person name="Choi A."/>
        </authorList>
    </citation>
    <scope>NUCLEOTIDE SEQUENCE [LARGE SCALE GENOMIC DNA]</scope>
    <source>
        <strain evidence="8 9">SJW1-2</strain>
    </source>
</reference>
<name>A0A2K3V270_9DEIO</name>
<keyword evidence="9" id="KW-1185">Reference proteome</keyword>
<dbReference type="PANTHER" id="PTHR43622:SF7">
    <property type="entry name" value="3-DEHYDROQUINATE SYNTHASE, CHLOROPLASTIC"/>
    <property type="match status" value="1"/>
</dbReference>
<dbReference type="NCBIfam" id="NF004852">
    <property type="entry name" value="PRK06203.1"/>
    <property type="match status" value="1"/>
</dbReference>
<dbReference type="Gene3D" id="3.40.50.1970">
    <property type="match status" value="1"/>
</dbReference>
<organism evidence="8 9">
    <name type="scientific">Deinococcus koreensis</name>
    <dbReference type="NCBI Taxonomy" id="2054903"/>
    <lineage>
        <taxon>Bacteria</taxon>
        <taxon>Thermotogati</taxon>
        <taxon>Deinococcota</taxon>
        <taxon>Deinococci</taxon>
        <taxon>Deinococcales</taxon>
        <taxon>Deinococcaceae</taxon>
        <taxon>Deinococcus</taxon>
    </lineage>
</organism>
<evidence type="ECO:0000256" key="5">
    <source>
        <dbReference type="ARBA" id="ARBA00023239"/>
    </source>
</evidence>
<evidence type="ECO:0000259" key="6">
    <source>
        <dbReference type="Pfam" id="PF01761"/>
    </source>
</evidence>
<sequence length="412" mass="44825">MSRTIQQVVPVTFRYPVHFCEGLFDPAQPLLRGTLAAGGGERAKVLCVVDDGVLAAFPELAAQISAYFAAHDDALWLVAPPLSVPGGEQVKRDPGMVERVHEAIHAHGIDRHAYVLAIGGGAVLDMVGYAAATAHRGVRLIRVPTTVLSQNDSAVGVKNSVNAFGKKNWLGTFAPPYAVLNDRNFLTTLDDRDWRGGLSEALKVALLKDAVFFDWLEANAAALRARDLNAMDHAVYRCAELHLAHIASSGDPFEQGSSRPLDFGHWAAHKLESLSGYELRHGEAVGVGIALDCTYAALRGMLPEADWRRVLGTLLGLRLPVWVPDLGTARQDDRDPRSVLTGLNEFREHLGGRLTIPLLLGIGQATEVHEMDHDTLRRSIGILADIHTRNLTIRNLTTREDAAWLPTLTPVS</sequence>
<dbReference type="OrthoDB" id="9806583at2"/>
<evidence type="ECO:0000256" key="2">
    <source>
        <dbReference type="ARBA" id="ARBA00022605"/>
    </source>
</evidence>
<dbReference type="RefSeq" id="WP_103313313.1">
    <property type="nucleotide sequence ID" value="NZ_PPPD01000001.1"/>
</dbReference>
<keyword evidence="2" id="KW-0028">Amino-acid biosynthesis</keyword>
<accession>A0A2K3V270</accession>
<dbReference type="EMBL" id="PPPD01000001">
    <property type="protein sequence ID" value="PNY82881.1"/>
    <property type="molecule type" value="Genomic_DNA"/>
</dbReference>
<gene>
    <name evidence="8" type="primary">aroB</name>
    <name evidence="8" type="ORF">CVO96_05360</name>
</gene>
<keyword evidence="4" id="KW-0057">Aromatic amino acid biosynthesis</keyword>
<dbReference type="Pfam" id="PF01761">
    <property type="entry name" value="DHQ_synthase"/>
    <property type="match status" value="1"/>
</dbReference>
<comment type="caution">
    <text evidence="8">The sequence shown here is derived from an EMBL/GenBank/DDBJ whole genome shotgun (WGS) entry which is preliminary data.</text>
</comment>
<dbReference type="Gene3D" id="1.20.1090.10">
    <property type="entry name" value="Dehydroquinate synthase-like - alpha domain"/>
    <property type="match status" value="1"/>
</dbReference>
<keyword evidence="5 8" id="KW-0456">Lyase</keyword>
<comment type="cofactor">
    <cofactor evidence="1">
        <name>NAD(+)</name>
        <dbReference type="ChEBI" id="CHEBI:57540"/>
    </cofactor>
</comment>
<evidence type="ECO:0000256" key="1">
    <source>
        <dbReference type="ARBA" id="ARBA00001911"/>
    </source>
</evidence>
<dbReference type="CDD" id="cd08198">
    <property type="entry name" value="DHQS-like"/>
    <property type="match status" value="1"/>
</dbReference>